<dbReference type="Gene3D" id="3.10.180.10">
    <property type="entry name" value="2,3-Dihydroxybiphenyl 1,2-Dioxygenase, domain 1"/>
    <property type="match status" value="1"/>
</dbReference>
<protein>
    <submittedName>
        <fullName evidence="2">3-demethylubiquinone-9 3-methyltransferase (Glyoxalase superfamily)</fullName>
    </submittedName>
</protein>
<proteinExistence type="predicted"/>
<feature type="domain" description="PhnB-like" evidence="1">
    <location>
        <begin position="3"/>
        <end position="115"/>
    </location>
</feature>
<dbReference type="Proteomes" id="UP001296993">
    <property type="component" value="Unassembled WGS sequence"/>
</dbReference>
<accession>A0ABS4XFD4</accession>
<gene>
    <name evidence="2" type="ORF">JOF47_002680</name>
</gene>
<organism evidence="2 3">
    <name type="scientific">Paeniglutamicibacter kerguelensis</name>
    <dbReference type="NCBI Taxonomy" id="254788"/>
    <lineage>
        <taxon>Bacteria</taxon>
        <taxon>Bacillati</taxon>
        <taxon>Actinomycetota</taxon>
        <taxon>Actinomycetes</taxon>
        <taxon>Micrococcales</taxon>
        <taxon>Micrococcaceae</taxon>
        <taxon>Paeniglutamicibacter</taxon>
    </lineage>
</organism>
<dbReference type="InterPro" id="IPR028973">
    <property type="entry name" value="PhnB-like"/>
</dbReference>
<name>A0ABS4XFD4_9MICC</name>
<dbReference type="PANTHER" id="PTHR33990">
    <property type="entry name" value="PROTEIN YJDN-RELATED"/>
    <property type="match status" value="1"/>
</dbReference>
<dbReference type="InterPro" id="IPR009725">
    <property type="entry name" value="3_dmu_93_MTrfase"/>
</dbReference>
<dbReference type="PIRSF" id="PIRSF021700">
    <property type="entry name" value="3_dmu_93_MTrfase"/>
    <property type="match status" value="1"/>
</dbReference>
<dbReference type="PANTHER" id="PTHR33990:SF2">
    <property type="entry name" value="PHNB-LIKE DOMAIN-CONTAINING PROTEIN"/>
    <property type="match status" value="1"/>
</dbReference>
<dbReference type="RefSeq" id="WP_209999244.1">
    <property type="nucleotide sequence ID" value="NZ_BAAAJY010000005.1"/>
</dbReference>
<dbReference type="Pfam" id="PF06983">
    <property type="entry name" value="3-dmu-9_3-mt"/>
    <property type="match status" value="1"/>
</dbReference>
<dbReference type="SUPFAM" id="SSF54593">
    <property type="entry name" value="Glyoxalase/Bleomycin resistance protein/Dihydroxybiphenyl dioxygenase"/>
    <property type="match status" value="1"/>
</dbReference>
<dbReference type="CDD" id="cd06588">
    <property type="entry name" value="PhnB_like"/>
    <property type="match status" value="1"/>
</dbReference>
<dbReference type="EMBL" id="JAGIOF010000001">
    <property type="protein sequence ID" value="MBP2387169.1"/>
    <property type="molecule type" value="Genomic_DNA"/>
</dbReference>
<keyword evidence="3" id="KW-1185">Reference proteome</keyword>
<sequence>MKNIVTCLWFDQQGLDAARFYTSIFPNSEIGTQVVLDENGQPATVPLTVDFSLNGSPFVALNGGPMFSFNEAVSFQIMCQDQAEVDYYWDALTAGGEESQCGWLKDRFGVSWQVVPTRLPELLGQGDPEVARKVMEAFMPMRKFDIAALERAAVS</sequence>
<evidence type="ECO:0000259" key="1">
    <source>
        <dbReference type="Pfam" id="PF06983"/>
    </source>
</evidence>
<evidence type="ECO:0000313" key="3">
    <source>
        <dbReference type="Proteomes" id="UP001296993"/>
    </source>
</evidence>
<reference evidence="2 3" key="1">
    <citation type="submission" date="2021-03" db="EMBL/GenBank/DDBJ databases">
        <title>Sequencing the genomes of 1000 actinobacteria strains.</title>
        <authorList>
            <person name="Klenk H.-P."/>
        </authorList>
    </citation>
    <scope>NUCLEOTIDE SEQUENCE [LARGE SCALE GENOMIC DNA]</scope>
    <source>
        <strain evidence="2 3">DSM 15797</strain>
    </source>
</reference>
<dbReference type="InterPro" id="IPR029068">
    <property type="entry name" value="Glyas_Bleomycin-R_OHBP_Dase"/>
</dbReference>
<evidence type="ECO:0000313" key="2">
    <source>
        <dbReference type="EMBL" id="MBP2387169.1"/>
    </source>
</evidence>
<comment type="caution">
    <text evidence="2">The sequence shown here is derived from an EMBL/GenBank/DDBJ whole genome shotgun (WGS) entry which is preliminary data.</text>
</comment>